<evidence type="ECO:0008006" key="4">
    <source>
        <dbReference type="Google" id="ProtNLM"/>
    </source>
</evidence>
<gene>
    <name evidence="2" type="ORF">JKP88DRAFT_41998</name>
</gene>
<accession>A0A835Z1E9</accession>
<dbReference type="PANTHER" id="PTHR28596">
    <property type="entry name" value="BBSOME-INTERACTING PROTEIN 1"/>
    <property type="match status" value="1"/>
</dbReference>
<dbReference type="EMBL" id="JAFCMP010000124">
    <property type="protein sequence ID" value="KAG5185717.1"/>
    <property type="molecule type" value="Genomic_DNA"/>
</dbReference>
<evidence type="ECO:0000313" key="2">
    <source>
        <dbReference type="EMBL" id="KAG5185717.1"/>
    </source>
</evidence>
<dbReference type="InterPro" id="IPR028233">
    <property type="entry name" value="BBIP10"/>
</dbReference>
<evidence type="ECO:0000256" key="1">
    <source>
        <dbReference type="SAM" id="MobiDB-lite"/>
    </source>
</evidence>
<feature type="compositionally biased region" description="Acidic residues" evidence="1">
    <location>
        <begin position="57"/>
        <end position="66"/>
    </location>
</feature>
<reference evidence="2" key="1">
    <citation type="submission" date="2021-02" db="EMBL/GenBank/DDBJ databases">
        <title>First Annotated Genome of the Yellow-green Alga Tribonema minus.</title>
        <authorList>
            <person name="Mahan K.M."/>
        </authorList>
    </citation>
    <scope>NUCLEOTIDE SEQUENCE</scope>
    <source>
        <strain evidence="2">UTEX B ZZ1240</strain>
    </source>
</reference>
<dbReference type="GO" id="GO:0097500">
    <property type="term" value="P:receptor localization to non-motile cilium"/>
    <property type="evidence" value="ECO:0007669"/>
    <property type="project" value="TreeGrafter"/>
</dbReference>
<protein>
    <recommendedName>
        <fullName evidence="4">BBSome-interacting protein 1</fullName>
    </recommendedName>
</protein>
<dbReference type="Pfam" id="PF14777">
    <property type="entry name" value="BBIP10"/>
    <property type="match status" value="1"/>
</dbReference>
<organism evidence="2 3">
    <name type="scientific">Tribonema minus</name>
    <dbReference type="NCBI Taxonomy" id="303371"/>
    <lineage>
        <taxon>Eukaryota</taxon>
        <taxon>Sar</taxon>
        <taxon>Stramenopiles</taxon>
        <taxon>Ochrophyta</taxon>
        <taxon>PX clade</taxon>
        <taxon>Xanthophyceae</taxon>
        <taxon>Tribonematales</taxon>
        <taxon>Tribonemataceae</taxon>
        <taxon>Tribonema</taxon>
    </lineage>
</organism>
<feature type="region of interest" description="Disordered" evidence="1">
    <location>
        <begin position="47"/>
        <end position="66"/>
    </location>
</feature>
<proteinExistence type="predicted"/>
<dbReference type="GO" id="GO:0034464">
    <property type="term" value="C:BBSome"/>
    <property type="evidence" value="ECO:0007669"/>
    <property type="project" value="InterPro"/>
</dbReference>
<comment type="caution">
    <text evidence="2">The sequence shown here is derived from an EMBL/GenBank/DDBJ whole genome shotgun (WGS) entry which is preliminary data.</text>
</comment>
<dbReference type="OrthoDB" id="2154978at2759"/>
<keyword evidence="3" id="KW-1185">Reference proteome</keyword>
<name>A0A835Z1E9_9STRA</name>
<sequence>MTEPVLKEVIAKKGLVFSEKPSLHEVLCKPKLLPIKSVALEKLEALEAAANRPPEPQSEEDHDGDS</sequence>
<dbReference type="PANTHER" id="PTHR28596:SF1">
    <property type="entry name" value="BBSOME-INTERACTING PROTEIN 1"/>
    <property type="match status" value="1"/>
</dbReference>
<evidence type="ECO:0000313" key="3">
    <source>
        <dbReference type="Proteomes" id="UP000664859"/>
    </source>
</evidence>
<dbReference type="GO" id="GO:0060271">
    <property type="term" value="P:cilium assembly"/>
    <property type="evidence" value="ECO:0007669"/>
    <property type="project" value="InterPro"/>
</dbReference>
<dbReference type="AlphaFoldDB" id="A0A835Z1E9"/>
<dbReference type="Proteomes" id="UP000664859">
    <property type="component" value="Unassembled WGS sequence"/>
</dbReference>